<gene>
    <name evidence="2" type="ORF">DES53_101987</name>
</gene>
<evidence type="ECO:0000259" key="1">
    <source>
        <dbReference type="PROSITE" id="PS50075"/>
    </source>
</evidence>
<keyword evidence="3" id="KW-1185">Reference proteome</keyword>
<dbReference type="RefSeq" id="WP_113957058.1">
    <property type="nucleotide sequence ID" value="NZ_QNRR01000001.1"/>
</dbReference>
<name>A0A366HVS8_9BACT</name>
<dbReference type="Proteomes" id="UP000253426">
    <property type="component" value="Unassembled WGS sequence"/>
</dbReference>
<accession>A0A366HVS8</accession>
<reference evidence="2 3" key="1">
    <citation type="submission" date="2018-06" db="EMBL/GenBank/DDBJ databases">
        <title>Genomic Encyclopedia of Type Strains, Phase IV (KMG-IV): sequencing the most valuable type-strain genomes for metagenomic binning, comparative biology and taxonomic classification.</title>
        <authorList>
            <person name="Goeker M."/>
        </authorList>
    </citation>
    <scope>NUCLEOTIDE SEQUENCE [LARGE SCALE GENOMIC DNA]</scope>
    <source>
        <strain evidence="2 3">DSM 25532</strain>
    </source>
</reference>
<protein>
    <submittedName>
        <fullName evidence="2">Acyl carrier protein</fullName>
    </submittedName>
</protein>
<dbReference type="Pfam" id="PF00550">
    <property type="entry name" value="PP-binding"/>
    <property type="match status" value="1"/>
</dbReference>
<organism evidence="2 3">
    <name type="scientific">Roseimicrobium gellanilyticum</name>
    <dbReference type="NCBI Taxonomy" id="748857"/>
    <lineage>
        <taxon>Bacteria</taxon>
        <taxon>Pseudomonadati</taxon>
        <taxon>Verrucomicrobiota</taxon>
        <taxon>Verrucomicrobiia</taxon>
        <taxon>Verrucomicrobiales</taxon>
        <taxon>Verrucomicrobiaceae</taxon>
        <taxon>Roseimicrobium</taxon>
    </lineage>
</organism>
<dbReference type="Gene3D" id="1.10.1200.10">
    <property type="entry name" value="ACP-like"/>
    <property type="match status" value="1"/>
</dbReference>
<proteinExistence type="predicted"/>
<dbReference type="AlphaFoldDB" id="A0A366HVS8"/>
<dbReference type="InterPro" id="IPR009081">
    <property type="entry name" value="PP-bd_ACP"/>
</dbReference>
<dbReference type="SUPFAM" id="SSF47336">
    <property type="entry name" value="ACP-like"/>
    <property type="match status" value="1"/>
</dbReference>
<dbReference type="InterPro" id="IPR046047">
    <property type="entry name" value="DUF6005"/>
</dbReference>
<comment type="caution">
    <text evidence="2">The sequence shown here is derived from an EMBL/GenBank/DDBJ whole genome shotgun (WGS) entry which is preliminary data.</text>
</comment>
<dbReference type="OrthoDB" id="177586at2"/>
<sequence length="431" mass="50751">MKTREQIVESIYQTLASNMPHINLSGFQSDARLREDLGLDSADTLELLVSLEVKYDLSLPESAIMDKDFSTVRAVAKLFFDAQPRPNPSKLLEYEEDIKLHCFVSCLSEVIKRFDFDQRTLYFGVWDSQIVVTEKCQISYHSERISHQFFLDWYERLFGIKVEDWFDHDVDREENVRRLVSLVENRTPDQHIMVMLDMHRLPERVNEFNKDPFPHYLMLGPTEKSDIWFVYDPDYRWEGVTTKERLLHAARHPSVGGGYVFSDKNAHEPHPADIRAYFEHCMLLDRHLMTDAMREIVEAHLGGCDKNGDELPLSNLRSAFDEVPILSIRKYSYEHGFAFFWRELELEEAEFDHWCEVIDELAKTCTLIQFHAIKLATTGDRRIGDKIFELLDKQVERENRIKARMQEVFEIWCERSFSRDEAPLAELEAVR</sequence>
<dbReference type="Pfam" id="PF19468">
    <property type="entry name" value="DUF6005"/>
    <property type="match status" value="1"/>
</dbReference>
<feature type="domain" description="Carrier" evidence="1">
    <location>
        <begin position="1"/>
        <end position="83"/>
    </location>
</feature>
<evidence type="ECO:0000313" key="2">
    <source>
        <dbReference type="EMBL" id="RBP48187.1"/>
    </source>
</evidence>
<dbReference type="PROSITE" id="PS50075">
    <property type="entry name" value="CARRIER"/>
    <property type="match status" value="1"/>
</dbReference>
<dbReference type="EMBL" id="QNRR01000001">
    <property type="protein sequence ID" value="RBP48187.1"/>
    <property type="molecule type" value="Genomic_DNA"/>
</dbReference>
<dbReference type="InterPro" id="IPR036736">
    <property type="entry name" value="ACP-like_sf"/>
</dbReference>
<evidence type="ECO:0000313" key="3">
    <source>
        <dbReference type="Proteomes" id="UP000253426"/>
    </source>
</evidence>